<dbReference type="SUPFAM" id="SSF53850">
    <property type="entry name" value="Periplasmic binding protein-like II"/>
    <property type="match status" value="1"/>
</dbReference>
<gene>
    <name evidence="1" type="ORF">D1Z90_11145</name>
</gene>
<protein>
    <recommendedName>
        <fullName evidence="3">Solute-binding protein family 3/N-terminal domain-containing protein</fullName>
    </recommendedName>
</protein>
<organism evidence="1 2">
    <name type="scientific">Motilimonas pumila</name>
    <dbReference type="NCBI Taxonomy" id="2303987"/>
    <lineage>
        <taxon>Bacteria</taxon>
        <taxon>Pseudomonadati</taxon>
        <taxon>Pseudomonadota</taxon>
        <taxon>Gammaproteobacteria</taxon>
        <taxon>Alteromonadales</taxon>
        <taxon>Alteromonadales genera incertae sedis</taxon>
        <taxon>Motilimonas</taxon>
    </lineage>
</organism>
<comment type="caution">
    <text evidence="1">The sequence shown here is derived from an EMBL/GenBank/DDBJ whole genome shotgun (WGS) entry which is preliminary data.</text>
</comment>
<reference evidence="1 2" key="1">
    <citation type="submission" date="2018-09" db="EMBL/GenBank/DDBJ databases">
        <authorList>
            <person name="Wang F."/>
        </authorList>
    </citation>
    <scope>NUCLEOTIDE SEQUENCE [LARGE SCALE GENOMIC DNA]</scope>
    <source>
        <strain evidence="1 2">PLHSC7-2</strain>
    </source>
</reference>
<name>A0A418YE99_9GAMM</name>
<reference evidence="1 2" key="2">
    <citation type="submission" date="2019-01" db="EMBL/GenBank/DDBJ databases">
        <title>Motilimonas pumilus sp. nov., isolated from the gut of sea cucumber (Apostichopus japonicus).</title>
        <authorList>
            <person name="Wang F.-Q."/>
            <person name="Ren L.-H."/>
            <person name="Lin Y.-W."/>
            <person name="Sun G.-H."/>
            <person name="Du Z.-J."/>
            <person name="Zhao J.-X."/>
            <person name="Liu X.-J."/>
            <person name="Liu L.-J."/>
        </authorList>
    </citation>
    <scope>NUCLEOTIDE SEQUENCE [LARGE SCALE GENOMIC DNA]</scope>
    <source>
        <strain evidence="1 2">PLHSC7-2</strain>
    </source>
</reference>
<accession>A0A418YE99</accession>
<dbReference type="EMBL" id="QZCH01000013">
    <property type="protein sequence ID" value="RJG47460.1"/>
    <property type="molecule type" value="Genomic_DNA"/>
</dbReference>
<evidence type="ECO:0000313" key="1">
    <source>
        <dbReference type="EMBL" id="RJG47460.1"/>
    </source>
</evidence>
<dbReference type="OrthoDB" id="547680at2"/>
<proteinExistence type="predicted"/>
<dbReference type="RefSeq" id="WP_119910840.1">
    <property type="nucleotide sequence ID" value="NZ_QZCH01000013.1"/>
</dbReference>
<evidence type="ECO:0008006" key="3">
    <source>
        <dbReference type="Google" id="ProtNLM"/>
    </source>
</evidence>
<sequence>MKTPYKWLAALTGVGLLLTALNVHGVEKPITIVRFTPPQAKEDVSHDYLFQALKLGLEKSVPEFGPFQVEFMPVSLGQAQVLQLLDIEGVLDVVASAPTTERETQFRPARVPLFMGLLGYRMMIIRPEDEAKFKAITRPKQLKALRACQGSSWPDADIMEADGYQVVRIDEFRDMYEYMRTGRCDYFPRAITEGYGELASHNREFPDDPLLAFDDILIHYTVPLYFFTSHRQFELSERIELGLTRAVKDGSLLALMQRHPVSKVVFPLSQWQNATIFEVDNPEQLKTLRLYRQYLWQRLPAKNIVRE</sequence>
<keyword evidence="2" id="KW-1185">Reference proteome</keyword>
<dbReference type="Proteomes" id="UP000283255">
    <property type="component" value="Unassembled WGS sequence"/>
</dbReference>
<dbReference type="AlphaFoldDB" id="A0A418YE99"/>
<evidence type="ECO:0000313" key="2">
    <source>
        <dbReference type="Proteomes" id="UP000283255"/>
    </source>
</evidence>